<dbReference type="Proteomes" id="UP000233387">
    <property type="component" value="Unassembled WGS sequence"/>
</dbReference>
<dbReference type="AlphaFoldDB" id="A0A2N3IAV8"/>
<dbReference type="RefSeq" id="WP_101359316.1">
    <property type="nucleotide sequence ID" value="NZ_NKXO01000034.1"/>
</dbReference>
<name>A0A2N3IAV8_9BACT</name>
<gene>
    <name evidence="1" type="ORF">Rain11_2050</name>
</gene>
<protein>
    <submittedName>
        <fullName evidence="1">Uncharacterized protein</fullName>
    </submittedName>
</protein>
<comment type="caution">
    <text evidence="1">The sequence shown here is derived from an EMBL/GenBank/DDBJ whole genome shotgun (WGS) entry which is preliminary data.</text>
</comment>
<dbReference type="EMBL" id="NKXO01000034">
    <property type="protein sequence ID" value="PKQ67437.1"/>
    <property type="molecule type" value="Genomic_DNA"/>
</dbReference>
<sequence>MHPKIKEKIQKKILEKASKQDKRFDEILQGKTKFLRKDLVKLADLVGIDENTIFRFFHYGSCKPTHQLQPHNEQAIAEFLGFHSYEKLMEMIMIEFVFEQICNLLQKINS</sequence>
<organism evidence="1 2">
    <name type="scientific">Raineya orbicola</name>
    <dbReference type="NCBI Taxonomy" id="2016530"/>
    <lineage>
        <taxon>Bacteria</taxon>
        <taxon>Pseudomonadati</taxon>
        <taxon>Bacteroidota</taxon>
        <taxon>Cytophagia</taxon>
        <taxon>Cytophagales</taxon>
        <taxon>Raineyaceae</taxon>
        <taxon>Raineya</taxon>
    </lineage>
</organism>
<proteinExistence type="predicted"/>
<reference evidence="1 2" key="1">
    <citation type="submission" date="2017-06" db="EMBL/GenBank/DDBJ databases">
        <title>Raineya orbicola gen. nov., sp. nov. a slightly thermophilic bacterium of the phylum Bacteroidetes and the description of Raineyaceae fam. nov.</title>
        <authorList>
            <person name="Albuquerque L."/>
            <person name="Polonia A.R.M."/>
            <person name="Barroso C."/>
            <person name="Froufe H.J.C."/>
            <person name="Lage O."/>
            <person name="Lobo-Da-Cunha A."/>
            <person name="Egas C."/>
            <person name="Da Costa M.S."/>
        </authorList>
    </citation>
    <scope>NUCLEOTIDE SEQUENCE [LARGE SCALE GENOMIC DNA]</scope>
    <source>
        <strain evidence="1 2">SPSPC-11</strain>
    </source>
</reference>
<evidence type="ECO:0000313" key="1">
    <source>
        <dbReference type="EMBL" id="PKQ67437.1"/>
    </source>
</evidence>
<evidence type="ECO:0000313" key="2">
    <source>
        <dbReference type="Proteomes" id="UP000233387"/>
    </source>
</evidence>
<keyword evidence="2" id="KW-1185">Reference proteome</keyword>
<accession>A0A2N3IAV8</accession>